<feature type="domain" description="Cadherin-like beta-sandwich-like" evidence="3">
    <location>
        <begin position="75"/>
        <end position="114"/>
    </location>
</feature>
<keyword evidence="1" id="KW-0472">Membrane</keyword>
<dbReference type="Proteomes" id="UP000823877">
    <property type="component" value="Unassembled WGS sequence"/>
</dbReference>
<reference evidence="4" key="1">
    <citation type="journal article" date="2021" name="PeerJ">
        <title>Extensive microbial diversity within the chicken gut microbiome revealed by metagenomics and culture.</title>
        <authorList>
            <person name="Gilroy R."/>
            <person name="Ravi A."/>
            <person name="Getino M."/>
            <person name="Pursley I."/>
            <person name="Horton D.L."/>
            <person name="Alikhan N.F."/>
            <person name="Baker D."/>
            <person name="Gharbi K."/>
            <person name="Hall N."/>
            <person name="Watson M."/>
            <person name="Adriaenssens E.M."/>
            <person name="Foster-Nyarko E."/>
            <person name="Jarju S."/>
            <person name="Secka A."/>
            <person name="Antonio M."/>
            <person name="Oren A."/>
            <person name="Chaudhuri R.R."/>
            <person name="La Ragione R."/>
            <person name="Hildebrand F."/>
            <person name="Pallen M.J."/>
        </authorList>
    </citation>
    <scope>NUCLEOTIDE SEQUENCE</scope>
    <source>
        <strain evidence="4">CHK188-16595</strain>
    </source>
</reference>
<reference evidence="4" key="2">
    <citation type="submission" date="2021-04" db="EMBL/GenBank/DDBJ databases">
        <authorList>
            <person name="Gilroy R."/>
        </authorList>
    </citation>
    <scope>NUCLEOTIDE SEQUENCE</scope>
    <source>
        <strain evidence="4">CHK188-16595</strain>
    </source>
</reference>
<evidence type="ECO:0000313" key="4">
    <source>
        <dbReference type="EMBL" id="HJB74635.1"/>
    </source>
</evidence>
<dbReference type="Gene3D" id="1.20.1270.90">
    <property type="entry name" value="AF1782-like"/>
    <property type="match status" value="3"/>
</dbReference>
<feature type="transmembrane region" description="Helical" evidence="1">
    <location>
        <begin position="622"/>
        <end position="641"/>
    </location>
</feature>
<keyword evidence="2" id="KW-0732">Signal</keyword>
<evidence type="ECO:0000256" key="2">
    <source>
        <dbReference type="SAM" id="SignalP"/>
    </source>
</evidence>
<dbReference type="Pfam" id="PF12733">
    <property type="entry name" value="Cadherin-like"/>
    <property type="match status" value="1"/>
</dbReference>
<organism evidence="4 5">
    <name type="scientific">Candidatus Eubacterium faecale</name>
    <dbReference type="NCBI Taxonomy" id="2838568"/>
    <lineage>
        <taxon>Bacteria</taxon>
        <taxon>Bacillati</taxon>
        <taxon>Bacillota</taxon>
        <taxon>Clostridia</taxon>
        <taxon>Eubacteriales</taxon>
        <taxon>Eubacteriaceae</taxon>
        <taxon>Eubacterium</taxon>
    </lineage>
</organism>
<sequence>MALLFAILLIIANIPIYAFAADNPDADDNTGVVLQYSLTFTGSGTQDDPFYGELNYISGKIEETTIETVNPLATINGGSNTYTVSLNYGWNDITFYVTSADGTKTSYYHVRWSRTKQPRTEHLKAGDLYTKPATDATAADGKIINLDAAETYEYTLNNANDWKTVSGVTEITGLAAGTYQIRYGESDSHQADSGSNYLHVYIGRTDQPFTTANETNFEIEMPKTVYAGERIDFRVKLDGEFFHPIMKISAKSKLFFSGSTTYVSVTFNSYVTDYETDDNGTRYAIGYFMLNGYNKNGANGTLTITGITLYDANYYKIEPADTLVAATTITPEHEDDTIVFENSTLYKEGSNVTISLEKREESGVESINSFDVCLDDGTVVASSKDGSAVALTVSGNLHIANIDATYLPADFTALEEQLARLDGVDLTLYTDDTRVAVERYYSYADQMYKLLAKDQALLDEYVLNLKNAIDNLIPKDGIFTGIEDNQALIPSDGSLYTEESWARLMQAASAAQTAVDENWNRLRQDEIDALASDLKTAIDALEYKPADYTAVDEAIANAEKLNPKDYKDFSAVKAAISAVDRTKNITQQAEVDAMAKAINDAVAALEKADNAASKSPNTGAGFMIPSVGAMIVSAAAIFTLGKRRKKAEN</sequence>
<evidence type="ECO:0000259" key="3">
    <source>
        <dbReference type="Pfam" id="PF12733"/>
    </source>
</evidence>
<feature type="signal peptide" evidence="2">
    <location>
        <begin position="1"/>
        <end position="20"/>
    </location>
</feature>
<dbReference type="EMBL" id="DWXN01000006">
    <property type="protein sequence ID" value="HJB74635.1"/>
    <property type="molecule type" value="Genomic_DNA"/>
</dbReference>
<feature type="chain" id="PRO_5038636879" description="Cadherin-like beta-sandwich-like domain-containing protein" evidence="2">
    <location>
        <begin position="21"/>
        <end position="649"/>
    </location>
</feature>
<evidence type="ECO:0000256" key="1">
    <source>
        <dbReference type="SAM" id="Phobius"/>
    </source>
</evidence>
<name>A0A9D2MH06_9FIRM</name>
<keyword evidence="1" id="KW-1133">Transmembrane helix</keyword>
<proteinExistence type="predicted"/>
<dbReference type="InterPro" id="IPR025883">
    <property type="entry name" value="Cadherin-like_domain"/>
</dbReference>
<dbReference type="AlphaFoldDB" id="A0A9D2MH06"/>
<evidence type="ECO:0000313" key="5">
    <source>
        <dbReference type="Proteomes" id="UP000823877"/>
    </source>
</evidence>
<keyword evidence="1" id="KW-0812">Transmembrane</keyword>
<protein>
    <recommendedName>
        <fullName evidence="3">Cadherin-like beta-sandwich-like domain-containing protein</fullName>
    </recommendedName>
</protein>
<gene>
    <name evidence="4" type="ORF">IAA37_03055</name>
</gene>
<accession>A0A9D2MH06</accession>
<comment type="caution">
    <text evidence="4">The sequence shown here is derived from an EMBL/GenBank/DDBJ whole genome shotgun (WGS) entry which is preliminary data.</text>
</comment>